<feature type="region of interest" description="Disordered" evidence="1">
    <location>
        <begin position="1"/>
        <end position="145"/>
    </location>
</feature>
<evidence type="ECO:0000313" key="3">
    <source>
        <dbReference type="Proteomes" id="UP001596274"/>
    </source>
</evidence>
<evidence type="ECO:0000313" key="2">
    <source>
        <dbReference type="EMBL" id="MFC6770771.1"/>
    </source>
</evidence>
<proteinExistence type="predicted"/>
<dbReference type="Proteomes" id="UP001596274">
    <property type="component" value="Unassembled WGS sequence"/>
</dbReference>
<keyword evidence="3" id="KW-1185">Reference proteome</keyword>
<reference evidence="2 3" key="1">
    <citation type="journal article" date="2019" name="Int. J. Syst. Evol. Microbiol.">
        <title>The Global Catalogue of Microorganisms (GCM) 10K type strain sequencing project: providing services to taxonomists for standard genome sequencing and annotation.</title>
        <authorList>
            <consortium name="The Broad Institute Genomics Platform"/>
            <consortium name="The Broad Institute Genome Sequencing Center for Infectious Disease"/>
            <person name="Wu L."/>
            <person name="Ma J."/>
        </authorList>
    </citation>
    <scope>NUCLEOTIDE SEQUENCE [LARGE SCALE GENOMIC DNA]</scope>
    <source>
        <strain evidence="2 3">PJ61</strain>
    </source>
</reference>
<evidence type="ECO:0000256" key="1">
    <source>
        <dbReference type="SAM" id="MobiDB-lite"/>
    </source>
</evidence>
<sequence length="145" mass="14658">MSDPRSNDPDSSGDATPPSADSVDSDATARVDSTDAGSESKRPSRFKSLRSRLEGTAEAASSDDADRDSEPATGSEDEPPSDPIASPDSIDGVASAVADEGDSATGADEWEWSTAVGDDSGEPEASESDTSVEATNRTDATATAG</sequence>
<evidence type="ECO:0008006" key="4">
    <source>
        <dbReference type="Google" id="ProtNLM"/>
    </source>
</evidence>
<feature type="compositionally biased region" description="Polar residues" evidence="1">
    <location>
        <begin position="128"/>
        <end position="145"/>
    </location>
</feature>
<comment type="caution">
    <text evidence="2">The sequence shown here is derived from an EMBL/GenBank/DDBJ whole genome shotgun (WGS) entry which is preliminary data.</text>
</comment>
<dbReference type="EMBL" id="JBHSWT010000138">
    <property type="protein sequence ID" value="MFC6770771.1"/>
    <property type="molecule type" value="Genomic_DNA"/>
</dbReference>
<dbReference type="AlphaFoldDB" id="A0ABD5T5E0"/>
<name>A0ABD5T5E0_9EURY</name>
<organism evidence="2 3">
    <name type="scientific">Halorubrum pallidum</name>
    <dbReference type="NCBI Taxonomy" id="1526114"/>
    <lineage>
        <taxon>Archaea</taxon>
        <taxon>Methanobacteriati</taxon>
        <taxon>Methanobacteriota</taxon>
        <taxon>Stenosarchaea group</taxon>
        <taxon>Halobacteria</taxon>
        <taxon>Halobacteriales</taxon>
        <taxon>Haloferacaceae</taxon>
        <taxon>Halorubrum</taxon>
    </lineage>
</organism>
<accession>A0ABD5T5E0</accession>
<feature type="non-terminal residue" evidence="2">
    <location>
        <position position="145"/>
    </location>
</feature>
<gene>
    <name evidence="2" type="ORF">ACFQDD_04430</name>
</gene>
<feature type="compositionally biased region" description="Basic and acidic residues" evidence="1">
    <location>
        <begin position="27"/>
        <end position="42"/>
    </location>
</feature>
<protein>
    <recommendedName>
        <fullName evidence="4">Chemotaxis protein</fullName>
    </recommendedName>
</protein>